<feature type="transmembrane region" description="Helical" evidence="1">
    <location>
        <begin position="54"/>
        <end position="76"/>
    </location>
</feature>
<accession>A0A484F4J3</accession>
<keyword evidence="1" id="KW-0472">Membrane</keyword>
<dbReference type="RefSeq" id="WP_133517577.1">
    <property type="nucleotide sequence ID" value="NZ_JAHDUW010000004.1"/>
</dbReference>
<proteinExistence type="predicted"/>
<organism evidence="2 3">
    <name type="scientific">Methanimicrococcus blatticola</name>
    <dbReference type="NCBI Taxonomy" id="91560"/>
    <lineage>
        <taxon>Archaea</taxon>
        <taxon>Methanobacteriati</taxon>
        <taxon>Methanobacteriota</taxon>
        <taxon>Stenosarchaea group</taxon>
        <taxon>Methanomicrobia</taxon>
        <taxon>Methanosarcinales</taxon>
        <taxon>Methanosarcinaceae</taxon>
        <taxon>Methanimicrococcus</taxon>
    </lineage>
</organism>
<keyword evidence="1" id="KW-0812">Transmembrane</keyword>
<sequence>MGKEDNSFGAQLQEYFTYEGRLNRLPYFLRILGFWAVMILLLVIAVVAEMMSEYLGMLFFFILAIAYFVGLIFLLFQAIKRLHDLDKSGWYLLIRLAGIIPLIGWIISLGFELYLLLAEGTHGQNRFGPDPLGRNEYNDNNEYQDQYNRTYEAIDAEYETVETEYETVNTYEETDETVYETRE</sequence>
<dbReference type="PANTHER" id="PTHR34980">
    <property type="entry name" value="INNER MEMBRANE PROTEIN-RELATED-RELATED"/>
    <property type="match status" value="1"/>
</dbReference>
<comment type="caution">
    <text evidence="2">The sequence shown here is derived from an EMBL/GenBank/DDBJ whole genome shotgun (WGS) entry which is preliminary data.</text>
</comment>
<name>A0A484F4J3_9EURY</name>
<evidence type="ECO:0000313" key="3">
    <source>
        <dbReference type="Proteomes" id="UP000294855"/>
    </source>
</evidence>
<dbReference type="InterPro" id="IPR008523">
    <property type="entry name" value="DUF805"/>
</dbReference>
<dbReference type="Proteomes" id="UP000294855">
    <property type="component" value="Unassembled WGS sequence"/>
</dbReference>
<dbReference type="EMBL" id="SNYS01000009">
    <property type="protein sequence ID" value="TDQ68185.1"/>
    <property type="molecule type" value="Genomic_DNA"/>
</dbReference>
<evidence type="ECO:0000313" key="2">
    <source>
        <dbReference type="EMBL" id="TDQ68185.1"/>
    </source>
</evidence>
<evidence type="ECO:0000256" key="1">
    <source>
        <dbReference type="SAM" id="Phobius"/>
    </source>
</evidence>
<gene>
    <name evidence="2" type="ORF">C7391_1122</name>
</gene>
<feature type="transmembrane region" description="Helical" evidence="1">
    <location>
        <begin position="88"/>
        <end position="107"/>
    </location>
</feature>
<dbReference type="AlphaFoldDB" id="A0A484F4J3"/>
<dbReference type="Pfam" id="PF05656">
    <property type="entry name" value="DUF805"/>
    <property type="match status" value="1"/>
</dbReference>
<reference evidence="2 3" key="1">
    <citation type="submission" date="2019-03" db="EMBL/GenBank/DDBJ databases">
        <title>Genomic Encyclopedia of Type Strains, Phase IV (KMG-IV): sequencing the most valuable type-strain genomes for metagenomic binning, comparative biology and taxonomic classification.</title>
        <authorList>
            <person name="Goeker M."/>
        </authorList>
    </citation>
    <scope>NUCLEOTIDE SEQUENCE [LARGE SCALE GENOMIC DNA]</scope>
    <source>
        <strain evidence="2 3">DSM 13328</strain>
    </source>
</reference>
<keyword evidence="1" id="KW-1133">Transmembrane helix</keyword>
<keyword evidence="3" id="KW-1185">Reference proteome</keyword>
<dbReference type="GO" id="GO:0005886">
    <property type="term" value="C:plasma membrane"/>
    <property type="evidence" value="ECO:0007669"/>
    <property type="project" value="TreeGrafter"/>
</dbReference>
<feature type="transmembrane region" description="Helical" evidence="1">
    <location>
        <begin position="27"/>
        <end position="48"/>
    </location>
</feature>
<protein>
    <submittedName>
        <fullName evidence="2">Uncharacterized membrane protein YhaH (DUF805 family)</fullName>
    </submittedName>
</protein>
<dbReference type="PANTHER" id="PTHR34980:SF3">
    <property type="entry name" value="BLR8105 PROTEIN"/>
    <property type="match status" value="1"/>
</dbReference>